<feature type="compositionally biased region" description="Basic and acidic residues" evidence="1">
    <location>
        <begin position="517"/>
        <end position="528"/>
    </location>
</feature>
<feature type="region of interest" description="Disordered" evidence="1">
    <location>
        <begin position="146"/>
        <end position="170"/>
    </location>
</feature>
<comment type="caution">
    <text evidence="2">The sequence shown here is derived from an EMBL/GenBank/DDBJ whole genome shotgun (WGS) entry which is preliminary data.</text>
</comment>
<proteinExistence type="predicted"/>
<evidence type="ECO:0000313" key="3">
    <source>
        <dbReference type="Proteomes" id="UP001642484"/>
    </source>
</evidence>
<gene>
    <name evidence="2" type="ORF">CCMP2556_LOCUS48399</name>
</gene>
<evidence type="ECO:0008006" key="4">
    <source>
        <dbReference type="Google" id="ProtNLM"/>
    </source>
</evidence>
<sequence length="726" mass="78568">MTTPPPLRLVMKSYDKLSQISMKVTWIDEDGEEQNWSSWDDALCGRCGATKVLPAQSRDIQVRFRVQPGGRKVQQVDRKNRCAWTRAGEEVIHLRSYGDDSKGIDAWFELRGPMTHCHVWRAWNACNTGAPDPWEHWPDFPSDRAAPPPATLQAADTAAPWPGNQASPKGEDYTVRVTGAMSRLVAAAEVLLAVRRRTSRALEELDNQLTKQWFRVNSGNTVAAGLAVASFGSLFVAPPIGVALGATSAAAGVSSGAGDVVADAEKGRNLAKLMEVDITEELAFDSIESELRCALAKAVQRQRGASRGGAAATTALAAYAQTANLVLLRSAKYIALSQAGAESLALAGRLLGGLGAGLAVGVAAHGWSTTKPMQKLVKEKLIEIERSMEYLEGLRQQMSGALRCPLCDEPLGFGARELRRCSRFHCFHAHCVQEGCPECEEPVARVKSTDQLGALLWLAGIRDFCALTLDSLAPQLNHARDLVQRLTTSEDVGLIMQRRVDDEDAENDSPKSSGSPKRSDEAPEEVAEAHEAWQLAMEETHLLDGTCLAKVAVEKLLLGERADQCRCTAHKAQLGGRPPCCTSACAARCGCCEARGGLRTGDEPTGCGVFEAWLRGGEGCSYDGCHHEGFATGMSSPRLAWPLQRHRGSRHSHTELSTSPCYGFRDRRDSGDMVHCGLLLNPWLQRNIVAIYCWAVGSLLSLGSTCIVQRVLGNVGPLLRDSQRLG</sequence>
<evidence type="ECO:0000313" key="2">
    <source>
        <dbReference type="EMBL" id="CAK9102920.1"/>
    </source>
</evidence>
<accession>A0ABP0RS13</accession>
<keyword evidence="3" id="KW-1185">Reference proteome</keyword>
<feature type="region of interest" description="Disordered" evidence="1">
    <location>
        <begin position="497"/>
        <end position="528"/>
    </location>
</feature>
<evidence type="ECO:0000256" key="1">
    <source>
        <dbReference type="SAM" id="MobiDB-lite"/>
    </source>
</evidence>
<dbReference type="EMBL" id="CAXAMN010026439">
    <property type="protein sequence ID" value="CAK9102920.1"/>
    <property type="molecule type" value="Genomic_DNA"/>
</dbReference>
<organism evidence="2 3">
    <name type="scientific">Durusdinium trenchii</name>
    <dbReference type="NCBI Taxonomy" id="1381693"/>
    <lineage>
        <taxon>Eukaryota</taxon>
        <taxon>Sar</taxon>
        <taxon>Alveolata</taxon>
        <taxon>Dinophyceae</taxon>
        <taxon>Suessiales</taxon>
        <taxon>Symbiodiniaceae</taxon>
        <taxon>Durusdinium</taxon>
    </lineage>
</organism>
<dbReference type="SUPFAM" id="SSF57850">
    <property type="entry name" value="RING/U-box"/>
    <property type="match status" value="1"/>
</dbReference>
<name>A0ABP0RS13_9DINO</name>
<protein>
    <recommendedName>
        <fullName evidence="4">RING-type domain-containing protein</fullName>
    </recommendedName>
</protein>
<dbReference type="Proteomes" id="UP001642484">
    <property type="component" value="Unassembled WGS sequence"/>
</dbReference>
<reference evidence="2 3" key="1">
    <citation type="submission" date="2024-02" db="EMBL/GenBank/DDBJ databases">
        <authorList>
            <person name="Chen Y."/>
            <person name="Shah S."/>
            <person name="Dougan E. K."/>
            <person name="Thang M."/>
            <person name="Chan C."/>
        </authorList>
    </citation>
    <scope>NUCLEOTIDE SEQUENCE [LARGE SCALE GENOMIC DNA]</scope>
</reference>